<accession>A0A7Z9CTS7</accession>
<evidence type="ECO:0000313" key="3">
    <source>
        <dbReference type="Proteomes" id="UP000267630"/>
    </source>
</evidence>
<dbReference type="Proteomes" id="UP000594500">
    <property type="component" value="Chromosome"/>
</dbReference>
<dbReference type="Proteomes" id="UP000267630">
    <property type="component" value="Chromosome 3"/>
</dbReference>
<gene>
    <name evidence="1" type="ORF">IMO34_08915</name>
    <name evidence="2" type="ORF">NCTC9997_04135</name>
</gene>
<reference evidence="2 3" key="1">
    <citation type="submission" date="2018-12" db="EMBL/GenBank/DDBJ databases">
        <authorList>
            <consortium name="Pathogen Informatics"/>
        </authorList>
    </citation>
    <scope>NUCLEOTIDE SEQUENCE [LARGE SCALE GENOMIC DNA]</scope>
    <source>
        <strain evidence="2 3">NCTC9997</strain>
    </source>
</reference>
<dbReference type="AlphaFoldDB" id="A0A7Z9CTS7"/>
<evidence type="ECO:0000313" key="1">
    <source>
        <dbReference type="EMBL" id="QPF10482.1"/>
    </source>
</evidence>
<protein>
    <submittedName>
        <fullName evidence="2">Uncharacterized protein</fullName>
    </submittedName>
</protein>
<sequence length="57" mass="6583">MNTLDAVVTRVLDVRPYRHFWIVEVEVVCYGDFSNTTIIRDSEKEARQVQPGDTVTI</sequence>
<reference evidence="1 4" key="2">
    <citation type="submission" date="2020-10" db="EMBL/GenBank/DDBJ databases">
        <title>Resistance determinants and their genetic context in bacteria from a longitudinal study of pigs reared under conventional and antibiotic-free husbandry practices.</title>
        <authorList>
            <person name="Poulin-Laprade D."/>
            <person name="Brouard J.-S."/>
            <person name="Gagnon N."/>
            <person name="Turcotte A."/>
            <person name="Langlois A."/>
            <person name="Matte J.J."/>
            <person name="Carrillo C.D."/>
            <person name="Zaheer R."/>
            <person name="McAllister T."/>
            <person name="Topp E."/>
            <person name="Talbot G."/>
        </authorList>
    </citation>
    <scope>NUCLEOTIDE SEQUENCE [LARGE SCALE GENOMIC DNA]</scope>
    <source>
        <strain evidence="1 4">Res13-Abat-PEB01-P1-04-A</strain>
    </source>
</reference>
<evidence type="ECO:0000313" key="2">
    <source>
        <dbReference type="EMBL" id="VED52123.1"/>
    </source>
</evidence>
<evidence type="ECO:0000313" key="4">
    <source>
        <dbReference type="Proteomes" id="UP000594500"/>
    </source>
</evidence>
<name>A0A7Z9CTS7_RAOTE</name>
<keyword evidence="3" id="KW-1185">Reference proteome</keyword>
<dbReference type="EMBL" id="LR134253">
    <property type="protein sequence ID" value="VED52123.1"/>
    <property type="molecule type" value="Genomic_DNA"/>
</dbReference>
<organism evidence="2 3">
    <name type="scientific">Raoultella terrigena</name>
    <name type="common">Klebsiella terrigena</name>
    <dbReference type="NCBI Taxonomy" id="577"/>
    <lineage>
        <taxon>Bacteria</taxon>
        <taxon>Pseudomonadati</taxon>
        <taxon>Pseudomonadota</taxon>
        <taxon>Gammaproteobacteria</taxon>
        <taxon>Enterobacterales</taxon>
        <taxon>Enterobacteriaceae</taxon>
        <taxon>Klebsiella/Raoultella group</taxon>
        <taxon>Raoultella</taxon>
    </lineage>
</organism>
<dbReference type="EMBL" id="CP062916">
    <property type="protein sequence ID" value="QPF10482.1"/>
    <property type="molecule type" value="Genomic_DNA"/>
</dbReference>
<dbReference type="RefSeq" id="WP_162893501.1">
    <property type="nucleotide sequence ID" value="NZ_CP062916.1"/>
</dbReference>
<proteinExistence type="predicted"/>